<reference evidence="3" key="1">
    <citation type="submission" date="2025-08" db="UniProtKB">
        <authorList>
            <consortium name="RefSeq"/>
        </authorList>
    </citation>
    <scope>IDENTIFICATION</scope>
</reference>
<proteinExistence type="predicted"/>
<dbReference type="OrthoDB" id="417678at2759"/>
<dbReference type="InParanoid" id="A0A6P8Q4D6"/>
<dbReference type="RefSeq" id="XP_033782016.1">
    <property type="nucleotide sequence ID" value="XM_033926125.1"/>
</dbReference>
<dbReference type="Proteomes" id="UP000515159">
    <property type="component" value="Chromosome 17"/>
</dbReference>
<sequence>MEKKEKYKEDSASKLKKKKKTHINAEQGDSDQELNSIDLLQPGPGKALQTAKRKLILHLDLNNTILVSDAVTNQGPRSALNAYLSTVAWGKINKTGEWQWLTDSLSLLPPCQNAVNYYSQFGRETDFTDTALGQHFKGIFTDHLKLLEWSGEADEVFATTGEDGKAYHWILPSFFHLLERLHLEARHFAVVLRTFGTDLPQVLHAVRCALEGRHPHFPHLITLPVDHNPGRIRCSKREVLLSRGSERVSTKPDARNIYNYFGSLEGIGGFQDHFDWWARHQFTSEGGKPFWIDPDDFSVQHIFIDDNIRADDDYNIVFPQVFLKRLDGHVRTASASELYSICLVQTDLLRAIAEKNYFLECVKDCEEKYDHYIANSQTE</sequence>
<feature type="compositionally biased region" description="Basic and acidic residues" evidence="1">
    <location>
        <begin position="1"/>
        <end position="13"/>
    </location>
</feature>
<dbReference type="KEGG" id="gsh:117351195"/>
<gene>
    <name evidence="3" type="primary">LOC117351195</name>
</gene>
<dbReference type="GeneID" id="117351195"/>
<accession>A0A6P8Q4D6</accession>
<keyword evidence="2" id="KW-1185">Reference proteome</keyword>
<organism evidence="2 3">
    <name type="scientific">Geotrypetes seraphini</name>
    <name type="common">Gaboon caecilian</name>
    <name type="synonym">Caecilia seraphini</name>
    <dbReference type="NCBI Taxonomy" id="260995"/>
    <lineage>
        <taxon>Eukaryota</taxon>
        <taxon>Metazoa</taxon>
        <taxon>Chordata</taxon>
        <taxon>Craniata</taxon>
        <taxon>Vertebrata</taxon>
        <taxon>Euteleostomi</taxon>
        <taxon>Amphibia</taxon>
        <taxon>Gymnophiona</taxon>
        <taxon>Geotrypetes</taxon>
    </lineage>
</organism>
<evidence type="ECO:0000256" key="1">
    <source>
        <dbReference type="SAM" id="MobiDB-lite"/>
    </source>
</evidence>
<protein>
    <submittedName>
        <fullName evidence="3">Uncharacterized protein LOC117351195</fullName>
    </submittedName>
</protein>
<evidence type="ECO:0000313" key="3">
    <source>
        <dbReference type="RefSeq" id="XP_033782016.1"/>
    </source>
</evidence>
<feature type="region of interest" description="Disordered" evidence="1">
    <location>
        <begin position="1"/>
        <end position="38"/>
    </location>
</feature>
<dbReference type="PANTHER" id="PTHR36960:SF1">
    <property type="entry name" value="SI:DKEY-32E6.3"/>
    <property type="match status" value="1"/>
</dbReference>
<name>A0A6P8Q4D6_GEOSA</name>
<dbReference type="AlphaFoldDB" id="A0A6P8Q4D6"/>
<dbReference type="PANTHER" id="PTHR36960">
    <property type="entry name" value="SI:DKEY-32E6.3"/>
    <property type="match status" value="1"/>
</dbReference>
<evidence type="ECO:0000313" key="2">
    <source>
        <dbReference type="Proteomes" id="UP000515159"/>
    </source>
</evidence>